<keyword evidence="5 6" id="KW-0472">Membrane</keyword>
<proteinExistence type="predicted"/>
<evidence type="ECO:0000313" key="8">
    <source>
        <dbReference type="Proteomes" id="UP000075243"/>
    </source>
</evidence>
<dbReference type="Gramene" id="C.cajan_05696.t">
    <property type="protein sequence ID" value="C.cajan_05696.t"/>
    <property type="gene ID" value="C.cajan_05696"/>
</dbReference>
<keyword evidence="2 6" id="KW-0812">Transmembrane</keyword>
<evidence type="ECO:0000256" key="4">
    <source>
        <dbReference type="ARBA" id="ARBA00023128"/>
    </source>
</evidence>
<dbReference type="OMA" id="EIVMMRY"/>
<comment type="subcellular location">
    <subcellularLocation>
        <location evidence="1">Mitochondrion membrane</location>
        <topology evidence="1">Multi-pass membrane protein</topology>
    </subcellularLocation>
</comment>
<evidence type="ECO:0000256" key="6">
    <source>
        <dbReference type="SAM" id="Phobius"/>
    </source>
</evidence>
<dbReference type="InterPro" id="IPR013946">
    <property type="entry name" value="NCA2-like"/>
</dbReference>
<name>A0A151U1L9_CAJCA</name>
<protein>
    <submittedName>
        <fullName evidence="7">Uncharacterized protein</fullName>
    </submittedName>
</protein>
<evidence type="ECO:0000256" key="5">
    <source>
        <dbReference type="ARBA" id="ARBA00023136"/>
    </source>
</evidence>
<dbReference type="GO" id="GO:0005741">
    <property type="term" value="C:mitochondrial outer membrane"/>
    <property type="evidence" value="ECO:0007669"/>
    <property type="project" value="TreeGrafter"/>
</dbReference>
<dbReference type="PANTHER" id="PTHR28234:SF1">
    <property type="entry name" value="NUCLEAR CONTROL OF ATPASE PROTEIN 2"/>
    <property type="match status" value="1"/>
</dbReference>
<sequence>MAVPPSETESSEKITFLSLSHYYSHYLRNRIHALYPFFSNFASRFRSTHRRECFPLPLPSFSLDSSTLVTKGSRVHFVLEDIIGRALVNLHSIQKNLQFWQCRAKRSDSTKARFMIFERGPRAFIDETVKLLRGRTAQGSSVKNLCQSASDYIDERVAVLSSLRYSLATFLAQVYTEVDKIGEELVANPESKLPSLLATINDLFSTLEASIGHLHTMRQSDSSVDGSYSVPLLFEKMPEINEEGSQWTDCEMRDAINSVYQNLDKLDSYISFLVIKHRKPRKITQYWIRYACGAVGLSVCSIWLLRHSSLMGSSDLDNWIQEAKNSTIGFFENHVEQPVHFFLVIYQDLSPLVHHCVPCHNLCIYSDAINFQILSIRDELFDTFRKRHQGIMDHEEVKLTADSLHRMLLAFSEQAKGQKFPVNASDQEMLEIVMYSLHANDFLGCHWHMQFLPILLTLRILISKIHSITSFLVILMFIISVMIVQKLKLDTETAMLELDQILRANEINFAVLTALPAFFLSLLLIMLVRAWFKQDTKAEGRGRVARIQRRLLVVEVKKRIMRYQIYVDQGLERDAKYMFGLVLYSLDRLYHSVKWHAEASGEWECLRQDIIDLANPGLQTANKLSVISHMVAFDCLLPSQNRR</sequence>
<keyword evidence="3 6" id="KW-1133">Transmembrane helix</keyword>
<dbReference type="Proteomes" id="UP000075243">
    <property type="component" value="Chromosome 2"/>
</dbReference>
<dbReference type="EMBL" id="CM003604">
    <property type="protein sequence ID" value="KYP73222.1"/>
    <property type="molecule type" value="Genomic_DNA"/>
</dbReference>
<keyword evidence="8" id="KW-1185">Reference proteome</keyword>
<organism evidence="7 8">
    <name type="scientific">Cajanus cajan</name>
    <name type="common">Pigeon pea</name>
    <name type="synonym">Cajanus indicus</name>
    <dbReference type="NCBI Taxonomy" id="3821"/>
    <lineage>
        <taxon>Eukaryota</taxon>
        <taxon>Viridiplantae</taxon>
        <taxon>Streptophyta</taxon>
        <taxon>Embryophyta</taxon>
        <taxon>Tracheophyta</taxon>
        <taxon>Spermatophyta</taxon>
        <taxon>Magnoliopsida</taxon>
        <taxon>eudicotyledons</taxon>
        <taxon>Gunneridae</taxon>
        <taxon>Pentapetalae</taxon>
        <taxon>rosids</taxon>
        <taxon>fabids</taxon>
        <taxon>Fabales</taxon>
        <taxon>Fabaceae</taxon>
        <taxon>Papilionoideae</taxon>
        <taxon>50 kb inversion clade</taxon>
        <taxon>NPAAA clade</taxon>
        <taxon>indigoferoid/millettioid clade</taxon>
        <taxon>Phaseoleae</taxon>
        <taxon>Cajanus</taxon>
    </lineage>
</organism>
<keyword evidence="4" id="KW-0496">Mitochondrion</keyword>
<gene>
    <name evidence="7" type="ORF">KK1_005837</name>
</gene>
<reference evidence="7 8" key="1">
    <citation type="journal article" date="2012" name="Nat. Biotechnol.">
        <title>Draft genome sequence of pigeonpea (Cajanus cajan), an orphan legume crop of resource-poor farmers.</title>
        <authorList>
            <person name="Varshney R.K."/>
            <person name="Chen W."/>
            <person name="Li Y."/>
            <person name="Bharti A.K."/>
            <person name="Saxena R.K."/>
            <person name="Schlueter J.A."/>
            <person name="Donoghue M.T."/>
            <person name="Azam S."/>
            <person name="Fan G."/>
            <person name="Whaley A.M."/>
            <person name="Farmer A.D."/>
            <person name="Sheridan J."/>
            <person name="Iwata A."/>
            <person name="Tuteja R."/>
            <person name="Penmetsa R.V."/>
            <person name="Wu W."/>
            <person name="Upadhyaya H.D."/>
            <person name="Yang S.P."/>
            <person name="Shah T."/>
            <person name="Saxena K.B."/>
            <person name="Michael T."/>
            <person name="McCombie W.R."/>
            <person name="Yang B."/>
            <person name="Zhang G."/>
            <person name="Yang H."/>
            <person name="Wang J."/>
            <person name="Spillane C."/>
            <person name="Cook D.R."/>
            <person name="May G.D."/>
            <person name="Xu X."/>
            <person name="Jackson S.A."/>
        </authorList>
    </citation>
    <scope>NUCLEOTIDE SEQUENCE [LARGE SCALE GENOMIC DNA]</scope>
    <source>
        <strain evidence="8">cv. Asha</strain>
    </source>
</reference>
<evidence type="ECO:0000256" key="3">
    <source>
        <dbReference type="ARBA" id="ARBA00022989"/>
    </source>
</evidence>
<feature type="transmembrane region" description="Helical" evidence="6">
    <location>
        <begin position="468"/>
        <end position="487"/>
    </location>
</feature>
<evidence type="ECO:0000256" key="1">
    <source>
        <dbReference type="ARBA" id="ARBA00004225"/>
    </source>
</evidence>
<feature type="transmembrane region" description="Helical" evidence="6">
    <location>
        <begin position="507"/>
        <end position="532"/>
    </location>
</feature>
<dbReference type="STRING" id="3821.A0A151U1L9"/>
<accession>A0A151U1L9</accession>
<evidence type="ECO:0000256" key="2">
    <source>
        <dbReference type="ARBA" id="ARBA00022692"/>
    </source>
</evidence>
<dbReference type="Pfam" id="PF08637">
    <property type="entry name" value="NCA2"/>
    <property type="match status" value="2"/>
</dbReference>
<evidence type="ECO:0000313" key="7">
    <source>
        <dbReference type="EMBL" id="KYP73222.1"/>
    </source>
</evidence>
<dbReference type="PANTHER" id="PTHR28234">
    <property type="entry name" value="NUCLEAR CONTROL OF ATPASE PROTEIN 2"/>
    <property type="match status" value="1"/>
</dbReference>
<dbReference type="AlphaFoldDB" id="A0A151U1L9"/>